<feature type="transmembrane region" description="Helical" evidence="6">
    <location>
        <begin position="115"/>
        <end position="140"/>
    </location>
</feature>
<feature type="region of interest" description="Disordered" evidence="5">
    <location>
        <begin position="341"/>
        <end position="424"/>
    </location>
</feature>
<feature type="compositionally biased region" description="Polar residues" evidence="5">
    <location>
        <begin position="644"/>
        <end position="658"/>
    </location>
</feature>
<keyword evidence="4 6" id="KW-0472">Membrane</keyword>
<comment type="caution">
    <text evidence="9">The sequence shown here is derived from an EMBL/GenBank/DDBJ whole genome shotgun (WGS) entry which is preliminary data.</text>
</comment>
<dbReference type="InterPro" id="IPR023041">
    <property type="entry name" value="Glucose_rcpt_Git3-like_N"/>
</dbReference>
<dbReference type="AlphaFoldDB" id="A0A9P7YRN5"/>
<evidence type="ECO:0000259" key="7">
    <source>
        <dbReference type="Pfam" id="PF11710"/>
    </source>
</evidence>
<feature type="compositionally biased region" description="Basic and acidic residues" evidence="5">
    <location>
        <begin position="552"/>
        <end position="578"/>
    </location>
</feature>
<keyword evidence="10" id="KW-1185">Reference proteome</keyword>
<dbReference type="Pfam" id="PF11970">
    <property type="entry name" value="GPR_Gpa2_C"/>
    <property type="match status" value="1"/>
</dbReference>
<evidence type="ECO:0000256" key="6">
    <source>
        <dbReference type="SAM" id="Phobius"/>
    </source>
</evidence>
<keyword evidence="9" id="KW-0675">Receptor</keyword>
<accession>A0A9P7YRN5</accession>
<evidence type="ECO:0000259" key="8">
    <source>
        <dbReference type="Pfam" id="PF11970"/>
    </source>
</evidence>
<reference evidence="9" key="1">
    <citation type="journal article" date="2021" name="IMA Fungus">
        <title>Genomic characterization of three marine fungi, including Emericellopsis atlantica sp. nov. with signatures of a generalist lifestyle and marine biomass degradation.</title>
        <authorList>
            <person name="Hagestad O.C."/>
            <person name="Hou L."/>
            <person name="Andersen J.H."/>
            <person name="Hansen E.H."/>
            <person name="Altermark B."/>
            <person name="Li C."/>
            <person name="Kuhnert E."/>
            <person name="Cox R.J."/>
            <person name="Crous P.W."/>
            <person name="Spatafora J.W."/>
            <person name="Lail K."/>
            <person name="Amirebrahimi M."/>
            <person name="Lipzen A."/>
            <person name="Pangilinan J."/>
            <person name="Andreopoulos W."/>
            <person name="Hayes R.D."/>
            <person name="Ng V."/>
            <person name="Grigoriev I.V."/>
            <person name="Jackson S.A."/>
            <person name="Sutton T.D.S."/>
            <person name="Dobson A.D.W."/>
            <person name="Rama T."/>
        </authorList>
    </citation>
    <scope>NUCLEOTIDE SEQUENCE</scope>
    <source>
        <strain evidence="9">TRa018bII</strain>
    </source>
</reference>
<dbReference type="GO" id="GO:0005886">
    <property type="term" value="C:plasma membrane"/>
    <property type="evidence" value="ECO:0007669"/>
    <property type="project" value="TreeGrafter"/>
</dbReference>
<feature type="transmembrane region" description="Helical" evidence="6">
    <location>
        <begin position="458"/>
        <end position="478"/>
    </location>
</feature>
<gene>
    <name evidence="9" type="ORF">BJ875DRAFT_437411</name>
</gene>
<feature type="transmembrane region" description="Helical" evidence="6">
    <location>
        <begin position="490"/>
        <end position="511"/>
    </location>
</feature>
<protein>
    <submittedName>
        <fullName evidence="9">G protein-coupled receptor</fullName>
    </submittedName>
</protein>
<feature type="transmembrane region" description="Helical" evidence="6">
    <location>
        <begin position="75"/>
        <end position="95"/>
    </location>
</feature>
<evidence type="ECO:0000313" key="10">
    <source>
        <dbReference type="Proteomes" id="UP000824998"/>
    </source>
</evidence>
<sequence length="673" mass="75372">MAPFSPSTLDLIQLPFDLGTRDLNTNRSGTSTVLSVTERNVLQTLGLICSTISVTSSIVAFYWFVKMRRSFRHDLIMLLIQSDMFKALWFMIYPIVVFSSGRVSKASAFCQVDGFFVSIGVEASDFAVLQIALHTALYIFKARGSGEGGLYPYRYYAYTCWVVLPLLMASLAFINNHDSYVAEGTYCWLPVRPLWYRMALSWIPRYLIFITILLIYASIYYYVRYKFSGFTKTSKTRPTQNIDSMDSAEAPRRPPKQHTIPATPQLACHGLIDDSTQGSVNGSAHGTDPLNHSFATMDSYREGAGASGERGKEGVHRFMWASFVSRNSPLHLAALSPVVASDASSLDSPTVRPLSPPRHASTVPISSGGHLSPNSTLQTPRPSRASTSREKFARRWSPHVSGQPSVADMRSALRRGPDGSDVPTPMSRLELVNSRGQDLAHVELHRARDKIRRQLRFLFIYPLVYMLMWVVPFISHVIQYDDRFATNPPFGLVCATTVFISSQAAVDCWLFSTREKPWRHMPGHDGTFWGSFKFWSTSSGTASHHPHHGPGKTREEMNREAREAYQRRDEEMAARRVESAYLQRPETSHSGNRRDRDWWDHAVVDGGGDVVGMSPVAEEAPNPLDDYVVSEDESSSEDDVKLKVSTTQSSRSNTTGESTLPVRRSIKGERPQG</sequence>
<dbReference type="GO" id="GO:0004930">
    <property type="term" value="F:G protein-coupled receptor activity"/>
    <property type="evidence" value="ECO:0007669"/>
    <property type="project" value="TreeGrafter"/>
</dbReference>
<feature type="transmembrane region" description="Helical" evidence="6">
    <location>
        <begin position="203"/>
        <end position="223"/>
    </location>
</feature>
<keyword evidence="3 6" id="KW-1133">Transmembrane helix</keyword>
<dbReference type="PANTHER" id="PTHR23112:SF37">
    <property type="entry name" value="G PROTEIN-COUPLED RECEPTOR GPR1"/>
    <property type="match status" value="1"/>
</dbReference>
<evidence type="ECO:0000256" key="3">
    <source>
        <dbReference type="ARBA" id="ARBA00022989"/>
    </source>
</evidence>
<feature type="compositionally biased region" description="Acidic residues" evidence="5">
    <location>
        <begin position="628"/>
        <end position="637"/>
    </location>
</feature>
<dbReference type="SUPFAM" id="SSF81321">
    <property type="entry name" value="Family A G protein-coupled receptor-like"/>
    <property type="match status" value="1"/>
</dbReference>
<evidence type="ECO:0000256" key="1">
    <source>
        <dbReference type="ARBA" id="ARBA00004141"/>
    </source>
</evidence>
<feature type="domain" description="Glucose receptor Git3-like N-terminal" evidence="7">
    <location>
        <begin position="42"/>
        <end position="228"/>
    </location>
</feature>
<dbReference type="EMBL" id="MU251369">
    <property type="protein sequence ID" value="KAG9238477.1"/>
    <property type="molecule type" value="Genomic_DNA"/>
</dbReference>
<evidence type="ECO:0000313" key="9">
    <source>
        <dbReference type="EMBL" id="KAG9238477.1"/>
    </source>
</evidence>
<evidence type="ECO:0000256" key="5">
    <source>
        <dbReference type="SAM" id="MobiDB-lite"/>
    </source>
</evidence>
<feature type="compositionally biased region" description="Polar residues" evidence="5">
    <location>
        <begin position="372"/>
        <end position="386"/>
    </location>
</feature>
<dbReference type="InterPro" id="IPR022596">
    <property type="entry name" value="GPR1/2/3_C"/>
</dbReference>
<evidence type="ECO:0000256" key="2">
    <source>
        <dbReference type="ARBA" id="ARBA00022692"/>
    </source>
</evidence>
<dbReference type="Gene3D" id="1.20.1070.10">
    <property type="entry name" value="Rhodopsin 7-helix transmembrane proteins"/>
    <property type="match status" value="1"/>
</dbReference>
<keyword evidence="2 6" id="KW-0812">Transmembrane</keyword>
<dbReference type="PANTHER" id="PTHR23112">
    <property type="entry name" value="G PROTEIN-COUPLED RECEPTOR 157-RELATED"/>
    <property type="match status" value="1"/>
</dbReference>
<feature type="region of interest" description="Disordered" evidence="5">
    <location>
        <begin position="540"/>
        <end position="594"/>
    </location>
</feature>
<evidence type="ECO:0000256" key="4">
    <source>
        <dbReference type="ARBA" id="ARBA00023136"/>
    </source>
</evidence>
<feature type="domain" description="G protein-coupled receptor GPR1/2/3 C-terminal" evidence="8">
    <location>
        <begin position="447"/>
        <end position="520"/>
    </location>
</feature>
<feature type="compositionally biased region" description="Polar residues" evidence="5">
    <location>
        <begin position="233"/>
        <end position="244"/>
    </location>
</feature>
<feature type="region of interest" description="Disordered" evidence="5">
    <location>
        <begin position="609"/>
        <end position="673"/>
    </location>
</feature>
<feature type="region of interest" description="Disordered" evidence="5">
    <location>
        <begin position="233"/>
        <end position="260"/>
    </location>
</feature>
<feature type="transmembrane region" description="Helical" evidence="6">
    <location>
        <begin position="155"/>
        <end position="174"/>
    </location>
</feature>
<feature type="transmembrane region" description="Helical" evidence="6">
    <location>
        <begin position="41"/>
        <end position="63"/>
    </location>
</feature>
<dbReference type="Proteomes" id="UP000824998">
    <property type="component" value="Unassembled WGS sequence"/>
</dbReference>
<organism evidence="9 10">
    <name type="scientific">Amylocarpus encephaloides</name>
    <dbReference type="NCBI Taxonomy" id="45428"/>
    <lineage>
        <taxon>Eukaryota</taxon>
        <taxon>Fungi</taxon>
        <taxon>Dikarya</taxon>
        <taxon>Ascomycota</taxon>
        <taxon>Pezizomycotina</taxon>
        <taxon>Leotiomycetes</taxon>
        <taxon>Helotiales</taxon>
        <taxon>Helotiales incertae sedis</taxon>
        <taxon>Amylocarpus</taxon>
    </lineage>
</organism>
<comment type="subcellular location">
    <subcellularLocation>
        <location evidence="1">Membrane</location>
        <topology evidence="1">Multi-pass membrane protein</topology>
    </subcellularLocation>
</comment>
<dbReference type="GO" id="GO:0007189">
    <property type="term" value="P:adenylate cyclase-activating G protein-coupled receptor signaling pathway"/>
    <property type="evidence" value="ECO:0007669"/>
    <property type="project" value="TreeGrafter"/>
</dbReference>
<dbReference type="Pfam" id="PF11710">
    <property type="entry name" value="Git3"/>
    <property type="match status" value="1"/>
</dbReference>
<proteinExistence type="predicted"/>
<dbReference type="OrthoDB" id="5368598at2759"/>
<name>A0A9P7YRN5_9HELO</name>